<name>A0A222VZ77_9PSEU</name>
<accession>A0A222VZ77</accession>
<dbReference type="EMBL" id="FMZE01000001">
    <property type="protein sequence ID" value="SDC28431.1"/>
    <property type="molecule type" value="Genomic_DNA"/>
</dbReference>
<gene>
    <name evidence="1" type="ORF">SAMN05421630_1011131</name>
</gene>
<dbReference type="AlphaFoldDB" id="A0A222VZ77"/>
<keyword evidence="2" id="KW-1185">Reference proteome</keyword>
<evidence type="ECO:0000313" key="2">
    <source>
        <dbReference type="Proteomes" id="UP000199494"/>
    </source>
</evidence>
<dbReference type="KEGG" id="pmad:BAY61_13730"/>
<dbReference type="Proteomes" id="UP000199494">
    <property type="component" value="Unassembled WGS sequence"/>
</dbReference>
<reference evidence="1 2" key="1">
    <citation type="submission" date="2016-10" db="EMBL/GenBank/DDBJ databases">
        <authorList>
            <person name="de Groot N.N."/>
        </authorList>
    </citation>
    <scope>NUCLEOTIDE SEQUENCE [LARGE SCALE GENOMIC DNA]</scope>
    <source>
        <strain evidence="1 2">CGMCC 4.5506</strain>
    </source>
</reference>
<organism evidence="1 2">
    <name type="scientific">Prauserella marina</name>
    <dbReference type="NCBI Taxonomy" id="530584"/>
    <lineage>
        <taxon>Bacteria</taxon>
        <taxon>Bacillati</taxon>
        <taxon>Actinomycetota</taxon>
        <taxon>Actinomycetes</taxon>
        <taxon>Pseudonocardiales</taxon>
        <taxon>Pseudonocardiaceae</taxon>
        <taxon>Prauserella</taxon>
    </lineage>
</organism>
<proteinExistence type="predicted"/>
<protein>
    <submittedName>
        <fullName evidence="1">Uncharacterized protein</fullName>
    </submittedName>
</protein>
<dbReference type="OrthoDB" id="9778153at2"/>
<evidence type="ECO:0000313" key="1">
    <source>
        <dbReference type="EMBL" id="SDC28431.1"/>
    </source>
</evidence>
<dbReference type="RefSeq" id="WP_091798912.1">
    <property type="nucleotide sequence ID" value="NZ_CP016353.1"/>
</dbReference>
<sequence>MTAPPVVPRFAERLCDDAAVFPPGLMPLPDAVPAHAAHRKARYAAFVGPLVVAAPSLGQLATLLAPGDRLDLAITAPAGAAQAGAALALARTMTVDVQAVEIAVPADVGVAEFFTELEQARREADEVTVYVEVPRDARGPEVIAALADTGHRAKFRTGGVKAELYPGEAELATAITAVVGVGVAFKATAGLHHAVRNTDPGTGFEQHGFLNLLLATRAALDGADDAAVADVLAQRDADSVAAEIGNHGCAQAEAVRAAFVSFGTCSITEPLCELADLGLVSPALVREEGDLE</sequence>
<dbReference type="STRING" id="530584.SAMN05421630_1011131"/>